<evidence type="ECO:0000313" key="9">
    <source>
        <dbReference type="EMBL" id="CAE7039408.1"/>
    </source>
</evidence>
<gene>
    <name evidence="9" type="primary">ZIFL1</name>
    <name evidence="9" type="ORF">SNAT2548_LOCUS4681</name>
</gene>
<accession>A0A812IN22</accession>
<sequence>MAPVEKRLTCKAFSVLCCISLIDCINGTMLSPYVDEFVAHLLAKPRGDPGISIWVSVLVGSYSLCEVLFSPMWGLLADRFGRRPVLLVGLAGSAVAPLLLGLADSYWAALAARLMDGFFCGNACVARTYLGELVDAENEAWAFGTMGLVFSLGLFVGPGLGGALANPADWAPGLFESTIFERHPFLLSNLIFSCLVVCVFILGLAALKETRRPREGESFLPADADARRTSRFPQGRRLWQLLITSSLMYGYVAARMNSFVLVSSLPGSMRGLGLSSHQIAYIQTFAALALALNQVTFYRCLVKKFGPHISCSIGLLWTIILTLPAAAVLSKAHTGLWREHSRIQTAAFSGCAWRLVPITVWQALNQLGFGTAVPLCAVLLNKEFTARNRAVVNGWSCSLNALSRGVGPEIAGALVHLGCSLETRRQGAFVWDATFHFMSTYFRQLLATVSTWLAQIGFAAATAAQTFGQTATLREAAPRDSRKTQVLNLPMSWHKAKLSTPMTWIGWQFDFRTYTVHLDVISATSEPEDKARSKSVAEAESSGRKGMPSEALLSEEVTGVLHLLMALIDPYSAGELAQSTAPDHATLRHLVVSHAGRPVFQQALAGSGLLEGLSADLPVKEKTAARRCWAKSKVDPNKATPAEVQRLRKLQAAQMPSPHLRRAVTQLSRCLKCGSTESRSGKRWQSCPTAKCAAEHNVLFTRDAVCYPCRSFGCKDSRVVLMSDSAAAYGTVLCGSWQSMIRISDFHSIFSGIVHEAEGSTVQPPGQTGSSLWVFFASRARFRDEVTFIYVSNVIAVWSGWPMLGPMSGSSRLYDPEYCCAKNMLRCNGKADPLDPALSDRFAMQLRLEGCLLGKQWDEARQIMSVALSLTAEPQDQMPLLQSLQEVSLDAITVPAEMRRLLLRLVQALVAECRRPVGEGLSSQYVSSTQVVLAMDVGDPVRTLEEKKKKRTEGGGEKGAFGPERGLRKDRHFEPEVILLIRQACRKPGRPSRPPLTVDSKMSPPPKKQCFERLSHALALPICVVPASTHVLRSGRALRLSTRSDRTFLVKAVRAVDPAELQLARSVIREFAFASCCQVLKMFCIGCVFPPLCIGNGLVVKARTRIDIRFPWWRFGSLFWNPEERERMGFGVRGFVVVTQGMVRDAGTLLAATVYGTGGACGVQAWAGRDDDGRYGTVQCGTEQDERALVAGRFRTLRVRTVRDGGDPVRCGIGRRDATVQDRWAAGLNGPVRPDVHARIDKIIDGVIQESPAKRDFAVPGPARHHSKGDFASFTFAYSFSLDVIQLYMRRRGMTPTVPKLVDFPQDIAALAAWTAHGSHCEVAPQNTTGIRRHPEAVLRLLAGSRSAKSIAQQPEIWQCFCFLRWGSGANLHLYDHAKECLRDRNGWFPWQGMGMSLPSFELRHMMAHQQDCASMDMRTTAQELVTVSEATRRKKARLQILDPASAATKANLEVSPSTINCCDVARGLVCVGSDDGQVRAYGVRCPARNEYSLLQEVSCHDKVNDLRITEEGKVVALKTRRNRIPLGLDIIDLEHSSLTFVSGGSRASRGKFLHALDGFDGGCTLNQMTCIGEHSLTTSFSAMLFDFRRSDPCVLDVPVTDEGDMLLWPLRAGRFPQVFCGLVPGSSASPGGLISMVDFRYATDLVAAMHCHLPRPVDDFRYLDGSIYAICSDHLNSKASPITLHRFCPEASRAEQLCTVVESCPARAWRAEGDLKVLGVHPGGFAVAFGDELVLGAVARPDGMA</sequence>
<feature type="transmembrane region" description="Helical" evidence="7">
    <location>
        <begin position="85"/>
        <end position="103"/>
    </location>
</feature>
<feature type="transmembrane region" description="Helical" evidence="7">
    <location>
        <begin position="185"/>
        <end position="207"/>
    </location>
</feature>
<feature type="transmembrane region" description="Helical" evidence="7">
    <location>
        <begin position="309"/>
        <end position="329"/>
    </location>
</feature>
<evidence type="ECO:0000256" key="5">
    <source>
        <dbReference type="ARBA" id="ARBA00023136"/>
    </source>
</evidence>
<dbReference type="OrthoDB" id="446504at2759"/>
<feature type="transmembrane region" description="Helical" evidence="7">
    <location>
        <begin position="12"/>
        <end position="31"/>
    </location>
</feature>
<dbReference type="InterPro" id="IPR036259">
    <property type="entry name" value="MFS_trans_sf"/>
</dbReference>
<dbReference type="GO" id="GO:0016020">
    <property type="term" value="C:membrane"/>
    <property type="evidence" value="ECO:0007669"/>
    <property type="project" value="UniProtKB-SubCell"/>
</dbReference>
<evidence type="ECO:0000256" key="7">
    <source>
        <dbReference type="SAM" id="Phobius"/>
    </source>
</evidence>
<dbReference type="InterPro" id="IPR011047">
    <property type="entry name" value="Quinoprotein_ADH-like_sf"/>
</dbReference>
<evidence type="ECO:0000256" key="1">
    <source>
        <dbReference type="ARBA" id="ARBA00004141"/>
    </source>
</evidence>
<dbReference type="Gene3D" id="1.20.1250.20">
    <property type="entry name" value="MFS general substrate transporter like domains"/>
    <property type="match status" value="1"/>
</dbReference>
<feature type="domain" description="Major facilitator superfamily (MFS) profile" evidence="8">
    <location>
        <begin position="12"/>
        <end position="451"/>
    </location>
</feature>
<keyword evidence="5 7" id="KW-0472">Membrane</keyword>
<keyword evidence="2" id="KW-0813">Transport</keyword>
<dbReference type="SUPFAM" id="SSF50998">
    <property type="entry name" value="Quinoprotein alcohol dehydrogenase-like"/>
    <property type="match status" value="1"/>
</dbReference>
<dbReference type="InterPro" id="IPR020846">
    <property type="entry name" value="MFS_dom"/>
</dbReference>
<dbReference type="SUPFAM" id="SSF103473">
    <property type="entry name" value="MFS general substrate transporter"/>
    <property type="match status" value="1"/>
</dbReference>
<keyword evidence="4 7" id="KW-1133">Transmembrane helix</keyword>
<dbReference type="EMBL" id="CAJNDS010000291">
    <property type="protein sequence ID" value="CAE7039408.1"/>
    <property type="molecule type" value="Genomic_DNA"/>
</dbReference>
<dbReference type="InterPro" id="IPR001958">
    <property type="entry name" value="Tet-R_TetA/multi-R_MdtG-like"/>
</dbReference>
<feature type="transmembrane region" description="Helical" evidence="7">
    <location>
        <begin position="51"/>
        <end position="73"/>
    </location>
</feature>
<feature type="region of interest" description="Disordered" evidence="6">
    <location>
        <begin position="943"/>
        <end position="966"/>
    </location>
</feature>
<feature type="region of interest" description="Disordered" evidence="6">
    <location>
        <begin position="527"/>
        <end position="550"/>
    </location>
</feature>
<evidence type="ECO:0000256" key="6">
    <source>
        <dbReference type="SAM" id="MobiDB-lite"/>
    </source>
</evidence>
<dbReference type="Pfam" id="PF07690">
    <property type="entry name" value="MFS_1"/>
    <property type="match status" value="1"/>
</dbReference>
<evidence type="ECO:0000313" key="10">
    <source>
        <dbReference type="Proteomes" id="UP000604046"/>
    </source>
</evidence>
<dbReference type="GO" id="GO:0022857">
    <property type="term" value="F:transmembrane transporter activity"/>
    <property type="evidence" value="ECO:0007669"/>
    <property type="project" value="InterPro"/>
</dbReference>
<keyword evidence="10" id="KW-1185">Reference proteome</keyword>
<dbReference type="InterPro" id="IPR011701">
    <property type="entry name" value="MFS"/>
</dbReference>
<dbReference type="PANTHER" id="PTHR23504:SF15">
    <property type="entry name" value="MAJOR FACILITATOR SUPERFAMILY (MFS) PROFILE DOMAIN-CONTAINING PROTEIN"/>
    <property type="match status" value="1"/>
</dbReference>
<feature type="transmembrane region" description="Helical" evidence="7">
    <location>
        <begin position="142"/>
        <end position="165"/>
    </location>
</feature>
<evidence type="ECO:0000256" key="3">
    <source>
        <dbReference type="ARBA" id="ARBA00022692"/>
    </source>
</evidence>
<dbReference type="PROSITE" id="PS50850">
    <property type="entry name" value="MFS"/>
    <property type="match status" value="1"/>
</dbReference>
<protein>
    <submittedName>
        <fullName evidence="9">ZIFL1 protein</fullName>
    </submittedName>
</protein>
<feature type="transmembrane region" description="Helical" evidence="7">
    <location>
        <begin position="278"/>
        <end position="297"/>
    </location>
</feature>
<comment type="caution">
    <text evidence="9">The sequence shown here is derived from an EMBL/GenBank/DDBJ whole genome shotgun (WGS) entry which is preliminary data.</text>
</comment>
<organism evidence="9 10">
    <name type="scientific">Symbiodinium natans</name>
    <dbReference type="NCBI Taxonomy" id="878477"/>
    <lineage>
        <taxon>Eukaryota</taxon>
        <taxon>Sar</taxon>
        <taxon>Alveolata</taxon>
        <taxon>Dinophyceae</taxon>
        <taxon>Suessiales</taxon>
        <taxon>Symbiodiniaceae</taxon>
        <taxon>Symbiodinium</taxon>
    </lineage>
</organism>
<dbReference type="PANTHER" id="PTHR23504">
    <property type="entry name" value="MAJOR FACILITATOR SUPERFAMILY DOMAIN-CONTAINING PROTEIN 10"/>
    <property type="match status" value="1"/>
</dbReference>
<evidence type="ECO:0000259" key="8">
    <source>
        <dbReference type="PROSITE" id="PS50850"/>
    </source>
</evidence>
<evidence type="ECO:0000256" key="2">
    <source>
        <dbReference type="ARBA" id="ARBA00022448"/>
    </source>
</evidence>
<proteinExistence type="predicted"/>
<feature type="compositionally biased region" description="Basic and acidic residues" evidence="6">
    <location>
        <begin position="527"/>
        <end position="543"/>
    </location>
</feature>
<keyword evidence="3 7" id="KW-0812">Transmembrane</keyword>
<feature type="transmembrane region" description="Helical" evidence="7">
    <location>
        <begin position="238"/>
        <end position="258"/>
    </location>
</feature>
<feature type="transmembrane region" description="Helical" evidence="7">
    <location>
        <begin position="109"/>
        <end position="130"/>
    </location>
</feature>
<dbReference type="PRINTS" id="PR01035">
    <property type="entry name" value="TCRTETA"/>
</dbReference>
<name>A0A812IN22_9DINO</name>
<comment type="subcellular location">
    <subcellularLocation>
        <location evidence="1">Membrane</location>
        <topology evidence="1">Multi-pass membrane protein</topology>
    </subcellularLocation>
</comment>
<reference evidence="9" key="1">
    <citation type="submission" date="2021-02" db="EMBL/GenBank/DDBJ databases">
        <authorList>
            <person name="Dougan E. K."/>
            <person name="Rhodes N."/>
            <person name="Thang M."/>
            <person name="Chan C."/>
        </authorList>
    </citation>
    <scope>NUCLEOTIDE SEQUENCE</scope>
</reference>
<dbReference type="Proteomes" id="UP000604046">
    <property type="component" value="Unassembled WGS sequence"/>
</dbReference>
<dbReference type="CDD" id="cd17330">
    <property type="entry name" value="MFS_SLC46_TetA_like"/>
    <property type="match status" value="1"/>
</dbReference>
<feature type="compositionally biased region" description="Basic and acidic residues" evidence="6">
    <location>
        <begin position="943"/>
        <end position="956"/>
    </location>
</feature>
<evidence type="ECO:0000256" key="4">
    <source>
        <dbReference type="ARBA" id="ARBA00022989"/>
    </source>
</evidence>